<dbReference type="Proteomes" id="UP000199705">
    <property type="component" value="Unassembled WGS sequence"/>
</dbReference>
<dbReference type="SUPFAM" id="SSF53756">
    <property type="entry name" value="UDP-Glycosyltransferase/glycogen phosphorylase"/>
    <property type="match status" value="1"/>
</dbReference>
<protein>
    <submittedName>
        <fullName evidence="2">Glycosyltransferase involved in cell wall bisynthesis</fullName>
    </submittedName>
</protein>
<proteinExistence type="predicted"/>
<dbReference type="RefSeq" id="WP_091169140.1">
    <property type="nucleotide sequence ID" value="NZ_FNCG01000008.1"/>
</dbReference>
<name>A0A1G8AZ53_9SPHI</name>
<reference evidence="3" key="1">
    <citation type="submission" date="2016-10" db="EMBL/GenBank/DDBJ databases">
        <authorList>
            <person name="Varghese N."/>
            <person name="Submissions S."/>
        </authorList>
    </citation>
    <scope>NUCLEOTIDE SEQUENCE [LARGE SCALE GENOMIC DNA]</scope>
    <source>
        <strain evidence="3">Gh-67</strain>
    </source>
</reference>
<keyword evidence="2" id="KW-0808">Transferase</keyword>
<accession>A0A1G8AZ53</accession>
<evidence type="ECO:0000259" key="1">
    <source>
        <dbReference type="Pfam" id="PF13439"/>
    </source>
</evidence>
<dbReference type="STRING" id="551996.SAMN05192573_10819"/>
<evidence type="ECO:0000313" key="2">
    <source>
        <dbReference type="EMBL" id="SDH26136.1"/>
    </source>
</evidence>
<organism evidence="2 3">
    <name type="scientific">Mucilaginibacter gossypii</name>
    <dbReference type="NCBI Taxonomy" id="551996"/>
    <lineage>
        <taxon>Bacteria</taxon>
        <taxon>Pseudomonadati</taxon>
        <taxon>Bacteroidota</taxon>
        <taxon>Sphingobacteriia</taxon>
        <taxon>Sphingobacteriales</taxon>
        <taxon>Sphingobacteriaceae</taxon>
        <taxon>Mucilaginibacter</taxon>
    </lineage>
</organism>
<dbReference type="Pfam" id="PF13692">
    <property type="entry name" value="Glyco_trans_1_4"/>
    <property type="match status" value="1"/>
</dbReference>
<dbReference type="CDD" id="cd03801">
    <property type="entry name" value="GT4_PimA-like"/>
    <property type="match status" value="1"/>
</dbReference>
<sequence length="404" mass="46500">MKILILTHRVPFPQNGGYAIVVCNTIKGLIALGHEVALVALNGKRYHGSVQTGEDELMQKIRYTSYDININISVLDSITNLFRKKSNDVDRYYNAEFEKLLLRELRQTSYDVIQFEGLFVTPYLAAMRKHTKARLIYRSHNIEHQVWMRLAQRKSDLFKKWYLHLLARRVKDYELQQLNKFDAIAVFTNEDKKTLLSYGVTIPVDIFPVGISLTDYKPDYNKTEFPSLFFLGSLDWMPNREGIEWFIENFYKDLTEGDLRVKFYVAGHNIPDSFDEYEAMGKIFIQGEVDDASEFVNSKAIMVVPLLSSGGMRVKIVEGMAMEKCIISTSLGAEGINFTNGTNILIANNRQEFYDAIERCITDEEFCRNIGLNARRLIEEQHDVHVIAPGLVAFYQSLNVDLPE</sequence>
<dbReference type="PANTHER" id="PTHR12526">
    <property type="entry name" value="GLYCOSYLTRANSFERASE"/>
    <property type="match status" value="1"/>
</dbReference>
<dbReference type="EMBL" id="FNCG01000008">
    <property type="protein sequence ID" value="SDH26136.1"/>
    <property type="molecule type" value="Genomic_DNA"/>
</dbReference>
<keyword evidence="3" id="KW-1185">Reference proteome</keyword>
<dbReference type="GO" id="GO:0016757">
    <property type="term" value="F:glycosyltransferase activity"/>
    <property type="evidence" value="ECO:0007669"/>
    <property type="project" value="UniProtKB-ARBA"/>
</dbReference>
<gene>
    <name evidence="2" type="ORF">SAMN05192573_10819</name>
</gene>
<dbReference type="Gene3D" id="3.40.50.2000">
    <property type="entry name" value="Glycogen Phosphorylase B"/>
    <property type="match status" value="2"/>
</dbReference>
<feature type="domain" description="Glycosyltransferase subfamily 4-like N-terminal" evidence="1">
    <location>
        <begin position="16"/>
        <end position="213"/>
    </location>
</feature>
<dbReference type="AlphaFoldDB" id="A0A1G8AZ53"/>
<evidence type="ECO:0000313" key="3">
    <source>
        <dbReference type="Proteomes" id="UP000199705"/>
    </source>
</evidence>
<dbReference type="Pfam" id="PF13439">
    <property type="entry name" value="Glyco_transf_4"/>
    <property type="match status" value="1"/>
</dbReference>
<dbReference type="InterPro" id="IPR028098">
    <property type="entry name" value="Glyco_trans_4-like_N"/>
</dbReference>